<comment type="caution">
    <text evidence="2">The sequence shown here is derived from an EMBL/GenBank/DDBJ whole genome shotgun (WGS) entry which is preliminary data.</text>
</comment>
<sequence length="110" mass="13718">MMLQERKKFKIPNQIDSSLHIWRFIRMKDLVILVPPVILSVVLFQWIIPDFLHFQVRFFFSILPTIIVACLIFIRPIRERKNITLFDIFRYRIEYNNRQRIYYFKKLIRK</sequence>
<keyword evidence="1" id="KW-0472">Membrane</keyword>
<reference evidence="2 3" key="1">
    <citation type="submission" date="2019-03" db="EMBL/GenBank/DDBJ databases">
        <title>Genomic Encyclopedia of Type Strains, Phase IV (KMG-IV): sequencing the most valuable type-strain genomes for metagenomic binning, comparative biology and taxonomic classification.</title>
        <authorList>
            <person name="Goeker M."/>
        </authorList>
    </citation>
    <scope>NUCLEOTIDE SEQUENCE [LARGE SCALE GENOMIC DNA]</scope>
    <source>
        <strain evidence="2 3">DSM 45707</strain>
    </source>
</reference>
<evidence type="ECO:0000313" key="2">
    <source>
        <dbReference type="EMBL" id="TCS94846.1"/>
    </source>
</evidence>
<protein>
    <recommendedName>
        <fullName evidence="4">PrgI family protein</fullName>
    </recommendedName>
</protein>
<proteinExistence type="predicted"/>
<dbReference type="AlphaFoldDB" id="A0A4R3LBF3"/>
<feature type="transmembrane region" description="Helical" evidence="1">
    <location>
        <begin position="54"/>
        <end position="74"/>
    </location>
</feature>
<accession>A0A4R3LBF3</accession>
<gene>
    <name evidence="2" type="ORF">EDD58_103269</name>
</gene>
<keyword evidence="3" id="KW-1185">Reference proteome</keyword>
<keyword evidence="1" id="KW-1133">Transmembrane helix</keyword>
<feature type="transmembrane region" description="Helical" evidence="1">
    <location>
        <begin position="30"/>
        <end position="48"/>
    </location>
</feature>
<name>A0A4R3LBF3_9BACL</name>
<organism evidence="2 3">
    <name type="scientific">Hazenella coriacea</name>
    <dbReference type="NCBI Taxonomy" id="1179467"/>
    <lineage>
        <taxon>Bacteria</taxon>
        <taxon>Bacillati</taxon>
        <taxon>Bacillota</taxon>
        <taxon>Bacilli</taxon>
        <taxon>Bacillales</taxon>
        <taxon>Thermoactinomycetaceae</taxon>
        <taxon>Hazenella</taxon>
    </lineage>
</organism>
<evidence type="ECO:0008006" key="4">
    <source>
        <dbReference type="Google" id="ProtNLM"/>
    </source>
</evidence>
<dbReference type="EMBL" id="SMAG01000003">
    <property type="protein sequence ID" value="TCS94846.1"/>
    <property type="molecule type" value="Genomic_DNA"/>
</dbReference>
<evidence type="ECO:0000313" key="3">
    <source>
        <dbReference type="Proteomes" id="UP000294937"/>
    </source>
</evidence>
<dbReference type="Proteomes" id="UP000294937">
    <property type="component" value="Unassembled WGS sequence"/>
</dbReference>
<evidence type="ECO:0000256" key="1">
    <source>
        <dbReference type="SAM" id="Phobius"/>
    </source>
</evidence>
<keyword evidence="1" id="KW-0812">Transmembrane</keyword>